<evidence type="ECO:0000256" key="2">
    <source>
        <dbReference type="ARBA" id="ARBA00023002"/>
    </source>
</evidence>
<dbReference type="InterPro" id="IPR036291">
    <property type="entry name" value="NAD(P)-bd_dom_sf"/>
</dbReference>
<dbReference type="Proteomes" id="UP000017700">
    <property type="component" value="Chromosome"/>
</dbReference>
<dbReference type="CDD" id="cd05233">
    <property type="entry name" value="SDR_c"/>
    <property type="match status" value="1"/>
</dbReference>
<dbReference type="PANTHER" id="PTHR43008:SF4">
    <property type="entry name" value="CHAIN DEHYDROGENASE, PUTATIVE (AFU_ORTHOLOGUE AFUA_4G08710)-RELATED"/>
    <property type="match status" value="1"/>
</dbReference>
<keyword evidence="2" id="KW-0560">Oxidoreductase</keyword>
<dbReference type="PRINTS" id="PR00081">
    <property type="entry name" value="GDHRDH"/>
</dbReference>
<accession>A0A2I5T5Y3</accession>
<reference evidence="3 6" key="3">
    <citation type="submission" date="2017-11" db="EMBL/GenBank/DDBJ databases">
        <title>Complete genome sequence of Serratia sp. ATCC 39006 LacA.</title>
        <authorList>
            <person name="Hampton H.G."/>
            <person name="Jackson S.A."/>
            <person name="Jauregui R."/>
            <person name="Poulter G.T.M."/>
            <person name="Salmond G.P.C."/>
            <person name="Fineran P.C."/>
        </authorList>
    </citation>
    <scope>NUCLEOTIDE SEQUENCE [LARGE SCALE GENOMIC DNA]</scope>
    <source>
        <strain evidence="3 6">ATCC 39006</strain>
    </source>
</reference>
<dbReference type="AlphaFoldDB" id="A0A2I5T5Y3"/>
<gene>
    <name evidence="3" type="ORF">CWC46_09210</name>
    <name evidence="4" type="ORF">Ser39006_009215</name>
</gene>
<organism evidence="4 5">
    <name type="scientific">Serratia sp. (strain ATCC 39006)</name>
    <name type="common">Prodigiosinella confusarubida</name>
    <dbReference type="NCBI Taxonomy" id="104623"/>
    <lineage>
        <taxon>Bacteria</taxon>
        <taxon>Pseudomonadati</taxon>
        <taxon>Pseudomonadota</taxon>
        <taxon>Gammaproteobacteria</taxon>
        <taxon>Enterobacterales</taxon>
        <taxon>Pectobacteriaceae</taxon>
        <taxon>Prodigiosinella</taxon>
    </lineage>
</organism>
<evidence type="ECO:0000256" key="1">
    <source>
        <dbReference type="ARBA" id="ARBA00006484"/>
    </source>
</evidence>
<evidence type="ECO:0000313" key="3">
    <source>
        <dbReference type="EMBL" id="AUG99967.1"/>
    </source>
</evidence>
<evidence type="ECO:0000313" key="6">
    <source>
        <dbReference type="Proteomes" id="UP000233778"/>
    </source>
</evidence>
<dbReference type="Proteomes" id="UP000233778">
    <property type="component" value="Chromosome"/>
</dbReference>
<dbReference type="FunFam" id="3.40.50.720:FF:000084">
    <property type="entry name" value="Short-chain dehydrogenase reductase"/>
    <property type="match status" value="1"/>
</dbReference>
<name>A0A2I5T5Y3_SERS3</name>
<protein>
    <submittedName>
        <fullName evidence="4">Oxidoreductase</fullName>
    </submittedName>
</protein>
<reference evidence="4" key="2">
    <citation type="submission" date="2013-09" db="EMBL/GenBank/DDBJ databases">
        <authorList>
            <person name="Wang G."/>
            <person name="Yang Y."/>
            <person name="Su Y."/>
        </authorList>
    </citation>
    <scope>NUCLEOTIDE SEQUENCE</scope>
    <source>
        <strain evidence="4">ATCC 39006</strain>
    </source>
</reference>
<sequence>MKKLKGKIALVTGGNSGIGFAIAKKFIQEGASVIITARRKVKLDQAVEELGEKATGFQADISKLDELDNLYQMIKEKFGHLDIVAANAGGGELQALGEITEESYYSTYDTNVKGVIFTVQKALPLMSSSASIILTGSTASAGGTPAFSVYSSSKSAVRNLARSWILDLKGKGIRINVLSPGSTETPGLAGLVPEAHKDEFISSFTSQVPLGRLAEPSEIASVAAFLASDDASYINGAELFVDGGLAQI</sequence>
<dbReference type="Pfam" id="PF13561">
    <property type="entry name" value="adh_short_C2"/>
    <property type="match status" value="1"/>
</dbReference>
<reference evidence="4" key="4">
    <citation type="submission" date="2017-11" db="EMBL/GenBank/DDBJ databases">
        <title>Complete genome sequence of Serratia sp. ATCC 39006.</title>
        <authorList>
            <person name="Hampton H.G."/>
            <person name="Jackson S.A."/>
            <person name="Jauregui R."/>
            <person name="Poulter G.T.M."/>
            <person name="Salmond G.P.C."/>
            <person name="Fineran P.C."/>
        </authorList>
    </citation>
    <scope>NUCLEOTIDE SEQUENCE</scope>
    <source>
        <strain evidence="4">ATCC 39006</strain>
    </source>
</reference>
<evidence type="ECO:0000313" key="5">
    <source>
        <dbReference type="Proteomes" id="UP000017700"/>
    </source>
</evidence>
<dbReference type="KEGG" id="sera:Ser39006_009215"/>
<dbReference type="EMBL" id="CP025084">
    <property type="protein sequence ID" value="AUH04287.1"/>
    <property type="molecule type" value="Genomic_DNA"/>
</dbReference>
<dbReference type="OrthoDB" id="9803333at2"/>
<dbReference type="SUPFAM" id="SSF51735">
    <property type="entry name" value="NAD(P)-binding Rossmann-fold domains"/>
    <property type="match status" value="1"/>
</dbReference>
<evidence type="ECO:0000313" key="4">
    <source>
        <dbReference type="EMBL" id="AUH04287.1"/>
    </source>
</evidence>
<dbReference type="RefSeq" id="WP_021016878.1">
    <property type="nucleotide sequence ID" value="NZ_CP025084.1"/>
</dbReference>
<dbReference type="InterPro" id="IPR002347">
    <property type="entry name" value="SDR_fam"/>
</dbReference>
<dbReference type="PANTHER" id="PTHR43008">
    <property type="entry name" value="BENZIL REDUCTASE"/>
    <property type="match status" value="1"/>
</dbReference>
<dbReference type="Gene3D" id="3.40.50.720">
    <property type="entry name" value="NAD(P)-binding Rossmann-like Domain"/>
    <property type="match status" value="1"/>
</dbReference>
<dbReference type="EMBL" id="CP025085">
    <property type="protein sequence ID" value="AUG99967.1"/>
    <property type="molecule type" value="Genomic_DNA"/>
</dbReference>
<dbReference type="STRING" id="104623.Ser39006_03616"/>
<proteinExistence type="inferred from homology"/>
<comment type="similarity">
    <text evidence="1">Belongs to the short-chain dehydrogenases/reductases (SDR) family.</text>
</comment>
<dbReference type="KEGG" id="serq:CWC46_09210"/>
<dbReference type="GO" id="GO:0050664">
    <property type="term" value="F:oxidoreductase activity, acting on NAD(P)H, oxygen as acceptor"/>
    <property type="evidence" value="ECO:0007669"/>
    <property type="project" value="TreeGrafter"/>
</dbReference>
<keyword evidence="5" id="KW-1185">Reference proteome</keyword>
<reference evidence="4 5" key="1">
    <citation type="journal article" date="2013" name="Genome Announc.">
        <title>Draft genome sequence of Serratia sp. strain ATCC 39006, a model bacterium for analysis of the biosynthesis and regulation of prodigiosin, a carbapenem, and gas vesicles.</title>
        <authorList>
            <person name="Fineran P.C."/>
            <person name="Iglesias Cans M.C."/>
            <person name="Ramsay J.P."/>
            <person name="Wilf N.M."/>
            <person name="Cossyleon D."/>
            <person name="McNeil M.B."/>
            <person name="Williamson N.R."/>
            <person name="Monson R.E."/>
            <person name="Becher S.A."/>
            <person name="Stanton J.A."/>
            <person name="Brugger K."/>
            <person name="Brown S.D."/>
            <person name="Salmond G.P."/>
        </authorList>
    </citation>
    <scope>NUCLEOTIDE SEQUENCE [LARGE SCALE GENOMIC DNA]</scope>
    <source>
        <strain evidence="4">ATCC 39006</strain>
        <strain evidence="5">ATCC 39006 / SC 11482</strain>
    </source>
</reference>